<reference evidence="2" key="2">
    <citation type="submission" date="2020-09" db="EMBL/GenBank/DDBJ databases">
        <authorList>
            <person name="Sun Q."/>
            <person name="Ohkuma M."/>
        </authorList>
    </citation>
    <scope>NUCLEOTIDE SEQUENCE</scope>
    <source>
        <strain evidence="2">JCM 31311</strain>
    </source>
</reference>
<protein>
    <submittedName>
        <fullName evidence="2">Uncharacterized protein</fullName>
    </submittedName>
</protein>
<sequence length="126" mass="14029">MPPAVRTYFCGLIALTQVPGMIHLLWTGYGVPVLVATVLGLIMGVWLRPKVQTPNATFVVITLLSALWMAENFYPQSEGGHVLDQCLSTAAVVVWWPGEPGQRLRKRVEGFLKRLRRWSTGMPLPT</sequence>
<keyword evidence="1" id="KW-1133">Transmembrane helix</keyword>
<dbReference type="EMBL" id="BMQL01000015">
    <property type="protein sequence ID" value="GGR13446.1"/>
    <property type="molecule type" value="Genomic_DNA"/>
</dbReference>
<feature type="transmembrane region" description="Helical" evidence="1">
    <location>
        <begin position="26"/>
        <end position="47"/>
    </location>
</feature>
<evidence type="ECO:0000313" key="2">
    <source>
        <dbReference type="EMBL" id="GGR13446.1"/>
    </source>
</evidence>
<keyword evidence="1" id="KW-0812">Transmembrane</keyword>
<organism evidence="2 3">
    <name type="scientific">Deinococcus ruber</name>
    <dbReference type="NCBI Taxonomy" id="1848197"/>
    <lineage>
        <taxon>Bacteria</taxon>
        <taxon>Thermotogati</taxon>
        <taxon>Deinococcota</taxon>
        <taxon>Deinococci</taxon>
        <taxon>Deinococcales</taxon>
        <taxon>Deinococcaceae</taxon>
        <taxon>Deinococcus</taxon>
    </lineage>
</organism>
<comment type="caution">
    <text evidence="2">The sequence shown here is derived from an EMBL/GenBank/DDBJ whole genome shotgun (WGS) entry which is preliminary data.</text>
</comment>
<accession>A0A918F6R2</accession>
<dbReference type="AlphaFoldDB" id="A0A918F6R2"/>
<dbReference type="RefSeq" id="WP_189091133.1">
    <property type="nucleotide sequence ID" value="NZ_BMQL01000015.1"/>
</dbReference>
<proteinExistence type="predicted"/>
<name>A0A918F6R2_9DEIO</name>
<keyword evidence="1" id="KW-0472">Membrane</keyword>
<evidence type="ECO:0000313" key="3">
    <source>
        <dbReference type="Proteomes" id="UP000603865"/>
    </source>
</evidence>
<gene>
    <name evidence="2" type="ORF">GCM10008957_28000</name>
</gene>
<keyword evidence="3" id="KW-1185">Reference proteome</keyword>
<reference evidence="2" key="1">
    <citation type="journal article" date="2014" name="Int. J. Syst. Evol. Microbiol.">
        <title>Complete genome sequence of Corynebacterium casei LMG S-19264T (=DSM 44701T), isolated from a smear-ripened cheese.</title>
        <authorList>
            <consortium name="US DOE Joint Genome Institute (JGI-PGF)"/>
            <person name="Walter F."/>
            <person name="Albersmeier A."/>
            <person name="Kalinowski J."/>
            <person name="Ruckert C."/>
        </authorList>
    </citation>
    <scope>NUCLEOTIDE SEQUENCE</scope>
    <source>
        <strain evidence="2">JCM 31311</strain>
    </source>
</reference>
<dbReference type="Proteomes" id="UP000603865">
    <property type="component" value="Unassembled WGS sequence"/>
</dbReference>
<evidence type="ECO:0000256" key="1">
    <source>
        <dbReference type="SAM" id="Phobius"/>
    </source>
</evidence>